<evidence type="ECO:0000313" key="2">
    <source>
        <dbReference type="EMBL" id="ABM96929.1"/>
    </source>
</evidence>
<dbReference type="KEGG" id="mpt:Mpe_B0151"/>
<keyword evidence="2" id="KW-0614">Plasmid</keyword>
<protein>
    <recommendedName>
        <fullName evidence="4">Lipoprotein</fullName>
    </recommendedName>
</protein>
<keyword evidence="1" id="KW-0732">Signal</keyword>
<organism evidence="2 3">
    <name type="scientific">Methylibium petroleiphilum (strain ATCC BAA-1232 / LMG 22953 / PM1)</name>
    <dbReference type="NCBI Taxonomy" id="420662"/>
    <lineage>
        <taxon>Bacteria</taxon>
        <taxon>Pseudomonadati</taxon>
        <taxon>Pseudomonadota</taxon>
        <taxon>Betaproteobacteria</taxon>
        <taxon>Burkholderiales</taxon>
        <taxon>Sphaerotilaceae</taxon>
        <taxon>Methylibium</taxon>
    </lineage>
</organism>
<dbReference type="AlphaFoldDB" id="A2SMZ0"/>
<feature type="signal peptide" evidence="1">
    <location>
        <begin position="1"/>
        <end position="29"/>
    </location>
</feature>
<evidence type="ECO:0008006" key="4">
    <source>
        <dbReference type="Google" id="ProtNLM"/>
    </source>
</evidence>
<dbReference type="HOGENOM" id="CLU_1388817_0_0_4"/>
<evidence type="ECO:0000313" key="3">
    <source>
        <dbReference type="Proteomes" id="UP000000366"/>
    </source>
</evidence>
<name>A2SMZ0_METPP</name>
<accession>A2SMZ0</accession>
<sequence>MTMHSNSRPHFLRRPLLIAAAASLTLALAACDFGGGGSDGPSQPTDNTPVSLSERITQLEASGQLPRLDRSTDLLGSDANANGVRDDIDTWIAGRALSAQRTKALTRAAKTAQAALTVNPADSSAVRAVARQGARDINCISTVFAGDTASNNGFELHKAIEKYTFNTKPRVLAYITFNKALSGAVLSLPSGDTCDE</sequence>
<feature type="chain" id="PRO_5002646427" description="Lipoprotein" evidence="1">
    <location>
        <begin position="30"/>
        <end position="196"/>
    </location>
</feature>
<geneLocation type="plasmid" evidence="2 3">
    <name>RPME01</name>
</geneLocation>
<dbReference type="EMBL" id="CP000556">
    <property type="protein sequence ID" value="ABM96929.1"/>
    <property type="molecule type" value="Genomic_DNA"/>
</dbReference>
<evidence type="ECO:0000256" key="1">
    <source>
        <dbReference type="SAM" id="SignalP"/>
    </source>
</evidence>
<proteinExistence type="predicted"/>
<gene>
    <name evidence="2" type="ordered locus">Mpe_B0151</name>
</gene>
<keyword evidence="3" id="KW-1185">Reference proteome</keyword>
<dbReference type="eggNOG" id="ENOG5032HFJ">
    <property type="taxonomic scope" value="Bacteria"/>
</dbReference>
<reference evidence="2 3" key="1">
    <citation type="journal article" date="2007" name="J. Bacteriol.">
        <title>Whole-genome analysis of the methyl tert-butyl ether-degrading beta-proteobacterium Methylibium petroleiphilum PM1.</title>
        <authorList>
            <person name="Kane S.R."/>
            <person name="Chakicherla A.Y."/>
            <person name="Chain P.S.G."/>
            <person name="Schmidt R."/>
            <person name="Shin M.W."/>
            <person name="Legler T.C."/>
            <person name="Scow K.M."/>
            <person name="Larimer F.W."/>
            <person name="Lucas S.M."/>
            <person name="Richardson P.M."/>
            <person name="Hristova K.R."/>
        </authorList>
    </citation>
    <scope>NUCLEOTIDE SEQUENCE [LARGE SCALE GENOMIC DNA]</scope>
    <source>
        <strain evidence="3">ATCC BAA-1232 / LMG 22953 / PM1</strain>
        <plasmid evidence="2 3">RPME01</plasmid>
    </source>
</reference>
<dbReference type="Proteomes" id="UP000000366">
    <property type="component" value="Plasmid RPME01"/>
</dbReference>